<dbReference type="AlphaFoldDB" id="A0A560GJD8"/>
<reference evidence="5 6" key="1">
    <citation type="submission" date="2019-06" db="EMBL/GenBank/DDBJ databases">
        <title>Genomic Encyclopedia of Type Strains, Phase IV (KMG-V): Genome sequencing to study the core and pangenomes of soil and plant-associated prokaryotes.</title>
        <authorList>
            <person name="Whitman W."/>
        </authorList>
    </citation>
    <scope>NUCLEOTIDE SEQUENCE [LARGE SCALE GENOMIC DNA]</scope>
    <source>
        <strain evidence="5 6">BR 11622</strain>
    </source>
</reference>
<dbReference type="InterPro" id="IPR002173">
    <property type="entry name" value="Carboh/pur_kinase_PfkB_CS"/>
</dbReference>
<dbReference type="Pfam" id="PF00294">
    <property type="entry name" value="PfkB"/>
    <property type="match status" value="1"/>
</dbReference>
<dbReference type="GO" id="GO:0016301">
    <property type="term" value="F:kinase activity"/>
    <property type="evidence" value="ECO:0007669"/>
    <property type="project" value="UniProtKB-KW"/>
</dbReference>
<dbReference type="SUPFAM" id="SSF53613">
    <property type="entry name" value="Ribokinase-like"/>
    <property type="match status" value="1"/>
</dbReference>
<keyword evidence="6" id="KW-1185">Reference proteome</keyword>
<proteinExistence type="inferred from homology"/>
<dbReference type="PROSITE" id="PS00584">
    <property type="entry name" value="PFKB_KINASES_2"/>
    <property type="match status" value="1"/>
</dbReference>
<dbReference type="InterPro" id="IPR011611">
    <property type="entry name" value="PfkB_dom"/>
</dbReference>
<feature type="domain" description="Carbohydrate kinase PfkB" evidence="4">
    <location>
        <begin position="58"/>
        <end position="315"/>
    </location>
</feature>
<dbReference type="PANTHER" id="PTHR43320">
    <property type="entry name" value="SUGAR KINASE"/>
    <property type="match status" value="1"/>
</dbReference>
<comment type="similarity">
    <text evidence="1">Belongs to the carbohydrate kinase PfkB family.</text>
</comment>
<dbReference type="CDD" id="cd01168">
    <property type="entry name" value="adenosine_kinase"/>
    <property type="match status" value="1"/>
</dbReference>
<evidence type="ECO:0000259" key="4">
    <source>
        <dbReference type="Pfam" id="PF00294"/>
    </source>
</evidence>
<accession>A0A560GJD8</accession>
<dbReference type="InterPro" id="IPR029056">
    <property type="entry name" value="Ribokinase-like"/>
</dbReference>
<dbReference type="RefSeq" id="WP_145736600.1">
    <property type="nucleotide sequence ID" value="NZ_VITR01000027.1"/>
</dbReference>
<protein>
    <submittedName>
        <fullName evidence="5">Sugar/nucleoside kinase (Ribokinase family)</fullName>
    </submittedName>
</protein>
<comment type="caution">
    <text evidence="5">The sequence shown here is derived from an EMBL/GenBank/DDBJ whole genome shotgun (WGS) entry which is preliminary data.</text>
</comment>
<dbReference type="Gene3D" id="3.40.1190.20">
    <property type="match status" value="1"/>
</dbReference>
<dbReference type="EMBL" id="VITR01000027">
    <property type="protein sequence ID" value="TWB34083.1"/>
    <property type="molecule type" value="Genomic_DNA"/>
</dbReference>
<name>A0A560GJD8_9PROT</name>
<gene>
    <name evidence="5" type="ORF">FBZ90_12717</name>
</gene>
<evidence type="ECO:0000256" key="3">
    <source>
        <dbReference type="ARBA" id="ARBA00022777"/>
    </source>
</evidence>
<dbReference type="Gene3D" id="3.30.1110.10">
    <property type="match status" value="1"/>
</dbReference>
<evidence type="ECO:0000256" key="2">
    <source>
        <dbReference type="ARBA" id="ARBA00022679"/>
    </source>
</evidence>
<evidence type="ECO:0000313" key="5">
    <source>
        <dbReference type="EMBL" id="TWB34083.1"/>
    </source>
</evidence>
<organism evidence="5 6">
    <name type="scientific">Nitrospirillum amazonense</name>
    <dbReference type="NCBI Taxonomy" id="28077"/>
    <lineage>
        <taxon>Bacteria</taxon>
        <taxon>Pseudomonadati</taxon>
        <taxon>Pseudomonadota</taxon>
        <taxon>Alphaproteobacteria</taxon>
        <taxon>Rhodospirillales</taxon>
        <taxon>Azospirillaceae</taxon>
        <taxon>Nitrospirillum</taxon>
    </lineage>
</organism>
<dbReference type="Proteomes" id="UP000315751">
    <property type="component" value="Unassembled WGS sequence"/>
</dbReference>
<evidence type="ECO:0000256" key="1">
    <source>
        <dbReference type="ARBA" id="ARBA00010688"/>
    </source>
</evidence>
<keyword evidence="3 5" id="KW-0418">Kinase</keyword>
<dbReference type="PANTHER" id="PTHR43320:SF3">
    <property type="entry name" value="CARBOHYDRATE KINASE PFKB DOMAIN-CONTAINING PROTEIN"/>
    <property type="match status" value="1"/>
</dbReference>
<dbReference type="OrthoDB" id="9813569at2"/>
<dbReference type="InterPro" id="IPR052700">
    <property type="entry name" value="Carb_kinase_PfkB-like"/>
</dbReference>
<keyword evidence="2" id="KW-0808">Transferase</keyword>
<sequence length="326" mass="33856">MTAELNVVGIGNAIVDVITQTTDAFLGENSLDKNSMRLIDTAEAEALYAKMGPGMEMSGGSAGNTMAGIAMLGGKGAFIGKVANDQLGRVYRHDIEAVGSRFVTTDLTDGTATGRCLILVTPDAARTMNTYLGAAVRLTPEDIDPALIASAQVTYMEGYLWDPPAAKEAFLKAAAAAHGAGREVSLSLSDAFCVNRHLDSFRDLVAGHVDVLFANEAEITALYGTDFDQAVQAVRGQVAVAALTRSEKGAVIVTPEEIVTVPAAPVAKVVDTTGAGDLFASGFLYGYTRGRDMAACGRMGALCAAEIISHYGARSQADLAQLVAGV</sequence>
<evidence type="ECO:0000313" key="6">
    <source>
        <dbReference type="Proteomes" id="UP000315751"/>
    </source>
</evidence>